<dbReference type="InterPro" id="IPR000683">
    <property type="entry name" value="Gfo/Idh/MocA-like_OxRdtase_N"/>
</dbReference>
<dbReference type="SUPFAM" id="SSF55347">
    <property type="entry name" value="Glyceraldehyde-3-phosphate dehydrogenase-like, C-terminal domain"/>
    <property type="match status" value="1"/>
</dbReference>
<evidence type="ECO:0000313" key="4">
    <source>
        <dbReference type="EMBL" id="RPE32946.1"/>
    </source>
</evidence>
<name>A0A3N4RJL0_9ACTN</name>
<dbReference type="Gene3D" id="3.40.50.720">
    <property type="entry name" value="NAD(P)-binding Rossmann-like Domain"/>
    <property type="match status" value="1"/>
</dbReference>
<dbReference type="SUPFAM" id="SSF51735">
    <property type="entry name" value="NAD(P)-binding Rossmann-fold domains"/>
    <property type="match status" value="1"/>
</dbReference>
<dbReference type="Gene3D" id="3.30.360.10">
    <property type="entry name" value="Dihydrodipicolinate Reductase, domain 2"/>
    <property type="match status" value="1"/>
</dbReference>
<evidence type="ECO:0000313" key="5">
    <source>
        <dbReference type="Proteomes" id="UP000266906"/>
    </source>
</evidence>
<keyword evidence="5" id="KW-1185">Reference proteome</keyword>
<dbReference type="GO" id="GO:0000166">
    <property type="term" value="F:nucleotide binding"/>
    <property type="evidence" value="ECO:0007669"/>
    <property type="project" value="InterPro"/>
</dbReference>
<dbReference type="RefSeq" id="WP_244259823.1">
    <property type="nucleotide sequence ID" value="NZ_JBEYIY010000086.1"/>
</dbReference>
<dbReference type="InterPro" id="IPR055170">
    <property type="entry name" value="GFO_IDH_MocA-like_dom"/>
</dbReference>
<dbReference type="Pfam" id="PF22725">
    <property type="entry name" value="GFO_IDH_MocA_C3"/>
    <property type="match status" value="1"/>
</dbReference>
<evidence type="ECO:0000256" key="1">
    <source>
        <dbReference type="SAM" id="MobiDB-lite"/>
    </source>
</evidence>
<evidence type="ECO:0000259" key="2">
    <source>
        <dbReference type="Pfam" id="PF01408"/>
    </source>
</evidence>
<protein>
    <submittedName>
        <fullName evidence="4">Dehydrogenase</fullName>
    </submittedName>
</protein>
<proteinExistence type="predicted"/>
<sequence>MGSNVVAHEAPGEHVPTPGSTERKPDRRIGLAVVGAGYWGPNLVRNAQQTAALRLHWLCDLDEQRSRKVLGEYSTVASTTSYEQVLADERVRAVAIATPAGAHHALARAALEAGKHVLVEKPITTTVAEAADLVALAEERGLVLMCDHTFCYTPVVRRIRELVHGGEIGDVQFFDSVRINLGLVQPDVDVLWDLAPHDLSILDFVLPPDVEPVGVSAQAADPIGAGRACVAYLTLHLSNGALAHCHVNWLSPTKVRTTLIGGSRRTLVWDDLNPQARLAIHDRGVDLTPPDELTDAIRHRALISYRVGDVVAPALVEQEALRNVMAEFAAAITEGRAPLTDGRAGLRVLRLLHAASRSLELGGATVPVDAGTGTADDTALLTRRLPAQQKAAAR</sequence>
<organism evidence="4 5">
    <name type="scientific">Kitasatospora cineracea</name>
    <dbReference type="NCBI Taxonomy" id="88074"/>
    <lineage>
        <taxon>Bacteria</taxon>
        <taxon>Bacillati</taxon>
        <taxon>Actinomycetota</taxon>
        <taxon>Actinomycetes</taxon>
        <taxon>Kitasatosporales</taxon>
        <taxon>Streptomycetaceae</taxon>
        <taxon>Kitasatospora</taxon>
    </lineage>
</organism>
<dbReference type="PANTHER" id="PTHR43377:SF6">
    <property type="entry name" value="GFO_IDH_MOCA-LIKE OXIDOREDUCTASE N-TERMINAL DOMAIN-CONTAINING PROTEIN"/>
    <property type="match status" value="1"/>
</dbReference>
<dbReference type="InterPro" id="IPR036291">
    <property type="entry name" value="NAD(P)-bd_dom_sf"/>
</dbReference>
<feature type="domain" description="GFO/IDH/MocA-like oxidoreductase" evidence="3">
    <location>
        <begin position="156"/>
        <end position="264"/>
    </location>
</feature>
<dbReference type="PANTHER" id="PTHR43377">
    <property type="entry name" value="BILIVERDIN REDUCTASE A"/>
    <property type="match status" value="1"/>
</dbReference>
<dbReference type="AlphaFoldDB" id="A0A3N4RJL0"/>
<dbReference type="Pfam" id="PF01408">
    <property type="entry name" value="GFO_IDH_MocA"/>
    <property type="match status" value="1"/>
</dbReference>
<comment type="caution">
    <text evidence="4">The sequence shown here is derived from an EMBL/GenBank/DDBJ whole genome shotgun (WGS) entry which is preliminary data.</text>
</comment>
<accession>A0A3N4RJL0</accession>
<evidence type="ECO:0000259" key="3">
    <source>
        <dbReference type="Pfam" id="PF22725"/>
    </source>
</evidence>
<gene>
    <name evidence="4" type="ORF">EDD38_1218</name>
</gene>
<feature type="domain" description="Gfo/Idh/MocA-like oxidoreductase N-terminal" evidence="2">
    <location>
        <begin position="30"/>
        <end position="148"/>
    </location>
</feature>
<dbReference type="EMBL" id="RKQG01000001">
    <property type="protein sequence ID" value="RPE32946.1"/>
    <property type="molecule type" value="Genomic_DNA"/>
</dbReference>
<feature type="region of interest" description="Disordered" evidence="1">
    <location>
        <begin position="1"/>
        <end position="26"/>
    </location>
</feature>
<dbReference type="Proteomes" id="UP000266906">
    <property type="component" value="Unassembled WGS sequence"/>
</dbReference>
<reference evidence="4 5" key="1">
    <citation type="submission" date="2018-11" db="EMBL/GenBank/DDBJ databases">
        <title>Sequencing the genomes of 1000 actinobacteria strains.</title>
        <authorList>
            <person name="Klenk H.-P."/>
        </authorList>
    </citation>
    <scope>NUCLEOTIDE SEQUENCE [LARGE SCALE GENOMIC DNA]</scope>
    <source>
        <strain evidence="4 5">DSM 44781</strain>
    </source>
</reference>
<dbReference type="InterPro" id="IPR051450">
    <property type="entry name" value="Gfo/Idh/MocA_Oxidoreductases"/>
</dbReference>